<keyword evidence="2" id="KW-0472">Membrane</keyword>
<feature type="transmembrane region" description="Helical" evidence="2">
    <location>
        <begin position="75"/>
        <end position="103"/>
    </location>
</feature>
<evidence type="ECO:0000256" key="1">
    <source>
        <dbReference type="SAM" id="MobiDB-lite"/>
    </source>
</evidence>
<sequence>LTASNSGSSWFITTMSGSAESGSASRYEAIISSAEGRSNWMTNDVNTEGREDGSSSFEPSEPHLVDRFAIFSSPIAFWAATICLAVATTILLGLICTFIIMAFRRRGKPGRDGAGPPSTTGLYTTSAVETATAPGSHCLSIDASTLPSGDSKTTLRLTPYTENSTNKKVRICYSGSPTDASFYDWPQIKFDQGRKLQTMMNHQLQQQNDSSAYQYGRMRALGQEVLLSGFEVYQPLLSIANNTGGAATSTTWIQPGRDRISSKGSDKTISDNMELTATQEKNGNNMGMENISKSTNSLHMQKFETSFV</sequence>
<proteinExistence type="predicted"/>
<name>A0A0R3TT37_RODNA</name>
<keyword evidence="2" id="KW-1133">Transmembrane helix</keyword>
<dbReference type="AlphaFoldDB" id="A0A0R3TT37"/>
<keyword evidence="2" id="KW-0812">Transmembrane</keyword>
<evidence type="ECO:0000313" key="3">
    <source>
        <dbReference type="WBParaSite" id="HNAJ_0001085301-mRNA-1"/>
    </source>
</evidence>
<dbReference type="WBParaSite" id="HNAJ_0001085301-mRNA-1">
    <property type="protein sequence ID" value="HNAJ_0001085301-mRNA-1"/>
    <property type="gene ID" value="HNAJ_0001085301"/>
</dbReference>
<reference evidence="3" key="1">
    <citation type="submission" date="2017-02" db="UniProtKB">
        <authorList>
            <consortium name="WormBaseParasite"/>
        </authorList>
    </citation>
    <scope>IDENTIFICATION</scope>
</reference>
<organism evidence="3">
    <name type="scientific">Rodentolepis nana</name>
    <name type="common">Dwarf tapeworm</name>
    <name type="synonym">Hymenolepis nana</name>
    <dbReference type="NCBI Taxonomy" id="102285"/>
    <lineage>
        <taxon>Eukaryota</taxon>
        <taxon>Metazoa</taxon>
        <taxon>Spiralia</taxon>
        <taxon>Lophotrochozoa</taxon>
        <taxon>Platyhelminthes</taxon>
        <taxon>Cestoda</taxon>
        <taxon>Eucestoda</taxon>
        <taxon>Cyclophyllidea</taxon>
        <taxon>Hymenolepididae</taxon>
        <taxon>Rodentolepis</taxon>
    </lineage>
</organism>
<feature type="region of interest" description="Disordered" evidence="1">
    <location>
        <begin position="40"/>
        <end position="59"/>
    </location>
</feature>
<evidence type="ECO:0000256" key="2">
    <source>
        <dbReference type="SAM" id="Phobius"/>
    </source>
</evidence>
<protein>
    <submittedName>
        <fullName evidence="3">Cadherin domain-containing protein</fullName>
    </submittedName>
</protein>
<dbReference type="STRING" id="102285.A0A0R3TT37"/>
<accession>A0A0R3TT37</accession>